<evidence type="ECO:0000256" key="7">
    <source>
        <dbReference type="ARBA" id="ARBA00023136"/>
    </source>
</evidence>
<evidence type="ECO:0000313" key="12">
    <source>
        <dbReference type="EMBL" id="BCD99139.1"/>
    </source>
</evidence>
<evidence type="ECO:0000256" key="8">
    <source>
        <dbReference type="ARBA" id="ARBA00032707"/>
    </source>
</evidence>
<evidence type="ECO:0000259" key="11">
    <source>
        <dbReference type="SMART" id="SM00014"/>
    </source>
</evidence>
<evidence type="ECO:0000256" key="5">
    <source>
        <dbReference type="ARBA" id="ARBA00022801"/>
    </source>
</evidence>
<accession>A0AAN2BLJ0</accession>
<keyword evidence="5 12" id="KW-0378">Hydrolase</keyword>
<dbReference type="EC" id="3.6.1.27" evidence="2"/>
<feature type="transmembrane region" description="Helical" evidence="10">
    <location>
        <begin position="153"/>
        <end position="170"/>
    </location>
</feature>
<keyword evidence="3" id="KW-1003">Cell membrane</keyword>
<dbReference type="PANTHER" id="PTHR14969:SF62">
    <property type="entry name" value="DECAPRENYLPHOSPHORYL-5-PHOSPHORIBOSE PHOSPHATASE RV3807C-RELATED"/>
    <property type="match status" value="1"/>
</dbReference>
<dbReference type="Pfam" id="PF01569">
    <property type="entry name" value="PAP2"/>
    <property type="match status" value="1"/>
</dbReference>
<evidence type="ECO:0000256" key="2">
    <source>
        <dbReference type="ARBA" id="ARBA00012374"/>
    </source>
</evidence>
<dbReference type="GO" id="GO:0050380">
    <property type="term" value="F:undecaprenyl-diphosphatase activity"/>
    <property type="evidence" value="ECO:0007669"/>
    <property type="project" value="UniProtKB-EC"/>
</dbReference>
<gene>
    <name evidence="12" type="ORF">MARGE09_P3340</name>
</gene>
<keyword evidence="6 10" id="KW-1133">Transmembrane helix</keyword>
<dbReference type="InterPro" id="IPR000326">
    <property type="entry name" value="PAP2/HPO"/>
</dbReference>
<dbReference type="AlphaFoldDB" id="A0AAN2BLJ0"/>
<keyword evidence="4 10" id="KW-0812">Transmembrane</keyword>
<dbReference type="GO" id="GO:0005886">
    <property type="term" value="C:plasma membrane"/>
    <property type="evidence" value="ECO:0007669"/>
    <property type="project" value="UniProtKB-SubCell"/>
</dbReference>
<evidence type="ECO:0000256" key="4">
    <source>
        <dbReference type="ARBA" id="ARBA00022692"/>
    </source>
</evidence>
<evidence type="ECO:0000256" key="10">
    <source>
        <dbReference type="SAM" id="Phobius"/>
    </source>
</evidence>
<dbReference type="RefSeq" id="WP_236984094.1">
    <property type="nucleotide sequence ID" value="NZ_AP023086.1"/>
</dbReference>
<comment type="subcellular location">
    <subcellularLocation>
        <location evidence="1">Cell membrane</location>
        <topology evidence="1">Multi-pass membrane protein</topology>
    </subcellularLocation>
</comment>
<dbReference type="SMART" id="SM00014">
    <property type="entry name" value="acidPPc"/>
    <property type="match status" value="1"/>
</dbReference>
<dbReference type="CDD" id="cd01610">
    <property type="entry name" value="PAP2_like"/>
    <property type="match status" value="1"/>
</dbReference>
<reference evidence="12 13" key="1">
    <citation type="journal article" date="2022" name="IScience">
        <title>An ultrasensitive nanofiber-based assay for enzymatic hydrolysis and deep-sea microbial degradation of cellulose.</title>
        <authorList>
            <person name="Tsudome M."/>
            <person name="Tachioka M."/>
            <person name="Miyazaki M."/>
            <person name="Uchimura K."/>
            <person name="Tsuda M."/>
            <person name="Takaki Y."/>
            <person name="Deguchi S."/>
        </authorList>
    </citation>
    <scope>NUCLEOTIDE SEQUENCE [LARGE SCALE GENOMIC DNA]</scope>
    <source>
        <strain evidence="12 13">GE09</strain>
    </source>
</reference>
<dbReference type="Gene3D" id="1.20.144.10">
    <property type="entry name" value="Phosphatidic acid phosphatase type 2/haloperoxidase"/>
    <property type="match status" value="1"/>
</dbReference>
<feature type="domain" description="Phosphatidic acid phosphatase type 2/haloperoxidase" evidence="11">
    <location>
        <begin position="59"/>
        <end position="167"/>
    </location>
</feature>
<evidence type="ECO:0000256" key="9">
    <source>
        <dbReference type="ARBA" id="ARBA00047594"/>
    </source>
</evidence>
<dbReference type="SUPFAM" id="SSF48317">
    <property type="entry name" value="Acid phosphatase/Vanadium-dependent haloperoxidase"/>
    <property type="match status" value="1"/>
</dbReference>
<dbReference type="EMBL" id="AP023086">
    <property type="protein sequence ID" value="BCD99139.1"/>
    <property type="molecule type" value="Genomic_DNA"/>
</dbReference>
<organism evidence="12 13">
    <name type="scientific">Marinagarivorans cellulosilyticus</name>
    <dbReference type="NCBI Taxonomy" id="2721545"/>
    <lineage>
        <taxon>Bacteria</taxon>
        <taxon>Pseudomonadati</taxon>
        <taxon>Pseudomonadota</taxon>
        <taxon>Gammaproteobacteria</taxon>
        <taxon>Cellvibrionales</taxon>
        <taxon>Cellvibrionaceae</taxon>
        <taxon>Marinagarivorans</taxon>
    </lineage>
</organism>
<dbReference type="InterPro" id="IPR036938">
    <property type="entry name" value="PAP2/HPO_sf"/>
</dbReference>
<proteinExistence type="predicted"/>
<keyword evidence="13" id="KW-1185">Reference proteome</keyword>
<sequence length="171" mass="19052">MRLLQNIHNLDVQTFSWCLRRKHHQFAVWLSRGISYTANGPFYVLAGLSFMLAEHWELVKLLALGFVLERTLYFIFKNLFKRNRPPEAIPGYKSVIKPSDKFSFPSGHTSAAFLVAVAVSSAFPVMAWVLFPWAVLVGVARVMLGVHFPTDTLAGATLGSSLCLLLISGLV</sequence>
<evidence type="ECO:0000313" key="13">
    <source>
        <dbReference type="Proteomes" id="UP001320119"/>
    </source>
</evidence>
<dbReference type="KEGG" id="marq:MARGE09_P3340"/>
<dbReference type="PANTHER" id="PTHR14969">
    <property type="entry name" value="SPHINGOSINE-1-PHOSPHATE PHOSPHOHYDROLASE"/>
    <property type="match status" value="1"/>
</dbReference>
<name>A0AAN2BLJ0_9GAMM</name>
<keyword evidence="7 10" id="KW-0472">Membrane</keyword>
<dbReference type="Proteomes" id="UP001320119">
    <property type="component" value="Chromosome"/>
</dbReference>
<feature type="transmembrane region" description="Helical" evidence="10">
    <location>
        <begin position="111"/>
        <end position="133"/>
    </location>
</feature>
<evidence type="ECO:0000256" key="1">
    <source>
        <dbReference type="ARBA" id="ARBA00004651"/>
    </source>
</evidence>
<evidence type="ECO:0000256" key="6">
    <source>
        <dbReference type="ARBA" id="ARBA00022989"/>
    </source>
</evidence>
<evidence type="ECO:0000256" key="3">
    <source>
        <dbReference type="ARBA" id="ARBA00022475"/>
    </source>
</evidence>
<protein>
    <recommendedName>
        <fullName evidence="2">undecaprenyl-diphosphate phosphatase</fullName>
        <ecNumber evidence="2">3.6.1.27</ecNumber>
    </recommendedName>
    <alternativeName>
        <fullName evidence="8">Undecaprenyl pyrophosphate phosphatase</fullName>
    </alternativeName>
</protein>
<comment type="catalytic activity">
    <reaction evidence="9">
        <text>di-trans,octa-cis-undecaprenyl diphosphate + H2O = di-trans,octa-cis-undecaprenyl phosphate + phosphate + H(+)</text>
        <dbReference type="Rhea" id="RHEA:28094"/>
        <dbReference type="ChEBI" id="CHEBI:15377"/>
        <dbReference type="ChEBI" id="CHEBI:15378"/>
        <dbReference type="ChEBI" id="CHEBI:43474"/>
        <dbReference type="ChEBI" id="CHEBI:58405"/>
        <dbReference type="ChEBI" id="CHEBI:60392"/>
        <dbReference type="EC" id="3.6.1.27"/>
    </reaction>
</comment>